<keyword evidence="1" id="KW-0812">Transmembrane</keyword>
<evidence type="ECO:0000313" key="2">
    <source>
        <dbReference type="EMBL" id="CEK52750.1"/>
    </source>
</evidence>
<keyword evidence="1" id="KW-1133">Transmembrane helix</keyword>
<name>A0A0B6YB87_9EUPU</name>
<accession>A0A0B6YB87</accession>
<dbReference type="EMBL" id="HACG01005885">
    <property type="protein sequence ID" value="CEK52750.1"/>
    <property type="molecule type" value="Transcribed_RNA"/>
</dbReference>
<keyword evidence="1" id="KW-0472">Membrane</keyword>
<organism evidence="2">
    <name type="scientific">Arion vulgaris</name>
    <dbReference type="NCBI Taxonomy" id="1028688"/>
    <lineage>
        <taxon>Eukaryota</taxon>
        <taxon>Metazoa</taxon>
        <taxon>Spiralia</taxon>
        <taxon>Lophotrochozoa</taxon>
        <taxon>Mollusca</taxon>
        <taxon>Gastropoda</taxon>
        <taxon>Heterobranchia</taxon>
        <taxon>Euthyneura</taxon>
        <taxon>Panpulmonata</taxon>
        <taxon>Eupulmonata</taxon>
        <taxon>Stylommatophora</taxon>
        <taxon>Helicina</taxon>
        <taxon>Arionoidea</taxon>
        <taxon>Arionidae</taxon>
        <taxon>Arion</taxon>
    </lineage>
</organism>
<protein>
    <submittedName>
        <fullName evidence="2">Uncharacterized protein</fullName>
    </submittedName>
</protein>
<sequence>KMATVDEKTAHVYGDTVRTARFDKIGSNFPFPVLTAYWTPPPTWPRRLCDNKLLSHTMNRTCCLSAAAILLTYFFIMDIFLFSRYRTVNLVTEAKAGEPSELYS</sequence>
<reference evidence="2" key="1">
    <citation type="submission" date="2014-12" db="EMBL/GenBank/DDBJ databases">
        <title>Insight into the proteome of Arion vulgaris.</title>
        <authorList>
            <person name="Aradska J."/>
            <person name="Bulat T."/>
            <person name="Smidak R."/>
            <person name="Sarate P."/>
            <person name="Gangsoo J."/>
            <person name="Sialana F."/>
            <person name="Bilban M."/>
            <person name="Lubec G."/>
        </authorList>
    </citation>
    <scope>NUCLEOTIDE SEQUENCE</scope>
    <source>
        <tissue evidence="2">Skin</tissue>
    </source>
</reference>
<evidence type="ECO:0000256" key="1">
    <source>
        <dbReference type="SAM" id="Phobius"/>
    </source>
</evidence>
<feature type="transmembrane region" description="Helical" evidence="1">
    <location>
        <begin position="62"/>
        <end position="82"/>
    </location>
</feature>
<dbReference type="AlphaFoldDB" id="A0A0B6YB87"/>
<feature type="non-terminal residue" evidence="2">
    <location>
        <position position="104"/>
    </location>
</feature>
<gene>
    <name evidence="2" type="primary">ORF17897</name>
</gene>
<feature type="non-terminal residue" evidence="2">
    <location>
        <position position="1"/>
    </location>
</feature>
<proteinExistence type="predicted"/>